<organism evidence="2 3">
    <name type="scientific">Symbiodinium natans</name>
    <dbReference type="NCBI Taxonomy" id="878477"/>
    <lineage>
        <taxon>Eukaryota</taxon>
        <taxon>Sar</taxon>
        <taxon>Alveolata</taxon>
        <taxon>Dinophyceae</taxon>
        <taxon>Suessiales</taxon>
        <taxon>Symbiodiniaceae</taxon>
        <taxon>Symbiodinium</taxon>
    </lineage>
</organism>
<feature type="compositionally biased region" description="Basic and acidic residues" evidence="1">
    <location>
        <begin position="152"/>
        <end position="170"/>
    </location>
</feature>
<dbReference type="Proteomes" id="UP000604046">
    <property type="component" value="Unassembled WGS sequence"/>
</dbReference>
<accession>A0A812IN37</accession>
<feature type="region of interest" description="Disordered" evidence="1">
    <location>
        <begin position="1"/>
        <end position="179"/>
    </location>
</feature>
<feature type="compositionally biased region" description="Low complexity" evidence="1">
    <location>
        <begin position="53"/>
        <end position="68"/>
    </location>
</feature>
<protein>
    <submittedName>
        <fullName evidence="2">Uncharacterized protein</fullName>
    </submittedName>
</protein>
<proteinExistence type="predicted"/>
<sequence length="310" mass="33554">MLLGHNSIGIRGDYYSQGPGLQGKESSSEGWVSPPLSPAAVSTREPSPRPESRGSSSSSSSYRQSRGRMIFNAQRAATPVLQEHLGSELPQRPASRAGTPQGDDWSRSDREVEKIVEAARRRQIASQQGQPEGMDQCSVRSSLSSRPRPHTAKAEVPRPRAEGRNWRGVERPPPTSLDFGQIDANLSNLQTGPGPSRARRLGCAAGHSTQYSCRSEVWWQRSPGADRRRQGDFEKCTLPSQQPTWEREVGYIDCGCSGEACGHWPSGRPGKAGDLPPLPGAEGGKARSLGLFMAPPPQVPQPAWTRSSAS</sequence>
<evidence type="ECO:0000313" key="3">
    <source>
        <dbReference type="Proteomes" id="UP000604046"/>
    </source>
</evidence>
<dbReference type="OrthoDB" id="445420at2759"/>
<evidence type="ECO:0000313" key="2">
    <source>
        <dbReference type="EMBL" id="CAE7042205.1"/>
    </source>
</evidence>
<dbReference type="AlphaFoldDB" id="A0A812IN37"/>
<feature type="compositionally biased region" description="Basic and acidic residues" evidence="1">
    <location>
        <begin position="104"/>
        <end position="120"/>
    </location>
</feature>
<evidence type="ECO:0000256" key="1">
    <source>
        <dbReference type="SAM" id="MobiDB-lite"/>
    </source>
</evidence>
<keyword evidence="3" id="KW-1185">Reference proteome</keyword>
<gene>
    <name evidence="2" type="ORF">SNAT2548_LOCUS4988</name>
</gene>
<name>A0A812IN37_9DINO</name>
<dbReference type="EMBL" id="CAJNDS010000313">
    <property type="protein sequence ID" value="CAE7042205.1"/>
    <property type="molecule type" value="Genomic_DNA"/>
</dbReference>
<feature type="region of interest" description="Disordered" evidence="1">
    <location>
        <begin position="267"/>
        <end position="310"/>
    </location>
</feature>
<comment type="caution">
    <text evidence="2">The sequence shown here is derived from an EMBL/GenBank/DDBJ whole genome shotgun (WGS) entry which is preliminary data.</text>
</comment>
<reference evidence="2" key="1">
    <citation type="submission" date="2021-02" db="EMBL/GenBank/DDBJ databases">
        <authorList>
            <person name="Dougan E. K."/>
            <person name="Rhodes N."/>
            <person name="Thang M."/>
            <person name="Chan C."/>
        </authorList>
    </citation>
    <scope>NUCLEOTIDE SEQUENCE</scope>
</reference>